<dbReference type="SUPFAM" id="SSF46689">
    <property type="entry name" value="Homeodomain-like"/>
    <property type="match status" value="1"/>
</dbReference>
<keyword evidence="7" id="KW-1185">Reference proteome</keyword>
<keyword evidence="2 4" id="KW-0238">DNA-binding</keyword>
<organism evidence="6 7">
    <name type="scientific">Luteibacter sahnii</name>
    <dbReference type="NCBI Taxonomy" id="3021977"/>
    <lineage>
        <taxon>Bacteria</taxon>
        <taxon>Pseudomonadati</taxon>
        <taxon>Pseudomonadota</taxon>
        <taxon>Gammaproteobacteria</taxon>
        <taxon>Lysobacterales</taxon>
        <taxon>Rhodanobacteraceae</taxon>
        <taxon>Luteibacter</taxon>
    </lineage>
</organism>
<evidence type="ECO:0000313" key="7">
    <source>
        <dbReference type="Proteomes" id="UP001528850"/>
    </source>
</evidence>
<dbReference type="Gene3D" id="1.10.357.10">
    <property type="entry name" value="Tetracycline Repressor, domain 2"/>
    <property type="match status" value="1"/>
</dbReference>
<feature type="domain" description="HTH tetR-type" evidence="5">
    <location>
        <begin position="16"/>
        <end position="76"/>
    </location>
</feature>
<dbReference type="Pfam" id="PF00440">
    <property type="entry name" value="TetR_N"/>
    <property type="match status" value="1"/>
</dbReference>
<dbReference type="PANTHER" id="PTHR30055">
    <property type="entry name" value="HTH-TYPE TRANSCRIPTIONAL REGULATOR RUTR"/>
    <property type="match status" value="1"/>
</dbReference>
<dbReference type="InterPro" id="IPR001647">
    <property type="entry name" value="HTH_TetR"/>
</dbReference>
<evidence type="ECO:0000256" key="4">
    <source>
        <dbReference type="PROSITE-ProRule" id="PRU00335"/>
    </source>
</evidence>
<dbReference type="Proteomes" id="UP001528850">
    <property type="component" value="Unassembled WGS sequence"/>
</dbReference>
<dbReference type="PROSITE" id="PS01081">
    <property type="entry name" value="HTH_TETR_1"/>
    <property type="match status" value="1"/>
</dbReference>
<proteinExistence type="predicted"/>
<sequence length="198" mass="22131">MRTPTPPRGRREENKQAVRARLVDASLVLFARQGYDMVSVDDIAAAAGVSRRTFFNYFAGKEEVVFAWMDAARDRLVHGIREANPRLSPRAILREGVLALVDALPATDLVSVGTLVHDTPLLRARQLLNMEAWETELAGALTARLPRLSRIDARYLAMGALGALRVAVLRCMESRWTLHPRRTVDDGLKRLWPELAHG</sequence>
<reference evidence="6 7" key="1">
    <citation type="journal article" date="2024" name="Curr. Microbiol.">
        <title>Luteibacter sahnii sp. nov., A Novel Yellow-Colored Xanthomonadin Pigment Producing Probiotic Bacterium from Healthy Rice Seed Microbiome.</title>
        <authorList>
            <person name="Jaiswal G."/>
            <person name="Rana R."/>
            <person name="Nayak P.K."/>
            <person name="Chouhan R."/>
            <person name="Gandhi S.G."/>
            <person name="Patel H.K."/>
            <person name="Patil P.B."/>
        </authorList>
    </citation>
    <scope>NUCLEOTIDE SEQUENCE [LARGE SCALE GENOMIC DNA]</scope>
    <source>
        <strain evidence="6 7">PPL201</strain>
    </source>
</reference>
<evidence type="ECO:0000313" key="6">
    <source>
        <dbReference type="EMBL" id="MDF4026066.1"/>
    </source>
</evidence>
<feature type="DNA-binding region" description="H-T-H motif" evidence="4">
    <location>
        <begin position="39"/>
        <end position="58"/>
    </location>
</feature>
<dbReference type="InterPro" id="IPR009057">
    <property type="entry name" value="Homeodomain-like_sf"/>
</dbReference>
<dbReference type="RefSeq" id="WP_320552701.1">
    <property type="nucleotide sequence ID" value="NZ_JAQLOK010000012.1"/>
</dbReference>
<comment type="caution">
    <text evidence="6">The sequence shown here is derived from an EMBL/GenBank/DDBJ whole genome shotgun (WGS) entry which is preliminary data.</text>
</comment>
<name>A0ABT6BD68_9GAMM</name>
<dbReference type="InterPro" id="IPR050109">
    <property type="entry name" value="HTH-type_TetR-like_transc_reg"/>
</dbReference>
<protein>
    <submittedName>
        <fullName evidence="6">Helix-turn-helix domain containing protein</fullName>
    </submittedName>
</protein>
<evidence type="ECO:0000256" key="1">
    <source>
        <dbReference type="ARBA" id="ARBA00023015"/>
    </source>
</evidence>
<evidence type="ECO:0000259" key="5">
    <source>
        <dbReference type="PROSITE" id="PS50977"/>
    </source>
</evidence>
<dbReference type="PRINTS" id="PR00455">
    <property type="entry name" value="HTHTETR"/>
</dbReference>
<gene>
    <name evidence="6" type="ORF">P3W24_13915</name>
</gene>
<dbReference type="InterPro" id="IPR023772">
    <property type="entry name" value="DNA-bd_HTH_TetR-type_CS"/>
</dbReference>
<keyword evidence="3" id="KW-0804">Transcription</keyword>
<evidence type="ECO:0000256" key="3">
    <source>
        <dbReference type="ARBA" id="ARBA00023163"/>
    </source>
</evidence>
<dbReference type="PROSITE" id="PS50977">
    <property type="entry name" value="HTH_TETR_2"/>
    <property type="match status" value="1"/>
</dbReference>
<keyword evidence="1" id="KW-0805">Transcription regulation</keyword>
<dbReference type="PANTHER" id="PTHR30055:SF238">
    <property type="entry name" value="MYCOFACTOCIN BIOSYNTHESIS TRANSCRIPTIONAL REGULATOR MFTR-RELATED"/>
    <property type="match status" value="1"/>
</dbReference>
<evidence type="ECO:0000256" key="2">
    <source>
        <dbReference type="ARBA" id="ARBA00023125"/>
    </source>
</evidence>
<dbReference type="EMBL" id="JARJJS010000003">
    <property type="protein sequence ID" value="MDF4026066.1"/>
    <property type="molecule type" value="Genomic_DNA"/>
</dbReference>
<accession>A0ABT6BD68</accession>